<dbReference type="Pfam" id="PF20736">
    <property type="entry name" value="Glyco_hydro127M"/>
    <property type="match status" value="1"/>
</dbReference>
<dbReference type="RefSeq" id="WP_085754881.1">
    <property type="nucleotide sequence ID" value="NZ_CP021023.1"/>
</dbReference>
<dbReference type="Proteomes" id="UP000193334">
    <property type="component" value="Chromosome"/>
</dbReference>
<dbReference type="InterPro" id="IPR012878">
    <property type="entry name" value="Beta-AFase-like_GH127_cat"/>
</dbReference>
<dbReference type="PANTHER" id="PTHR31151">
    <property type="entry name" value="PROLINE-TRNA LIGASE (DUF1680)"/>
    <property type="match status" value="1"/>
</dbReference>
<reference evidence="4" key="1">
    <citation type="submission" date="2017-04" db="EMBL/GenBank/DDBJ databases">
        <title>Comparative genomics and description of representatives of a novel lineage of planctomycetes thriving in anoxic sediments.</title>
        <authorList>
            <person name="Spring S."/>
            <person name="Bunk B."/>
            <person name="Sproer C."/>
        </authorList>
    </citation>
    <scope>NUCLEOTIDE SEQUENCE [LARGE SCALE GENOMIC DNA]</scope>
    <source>
        <strain evidence="4">ST-PulAB-D4</strain>
    </source>
</reference>
<evidence type="ECO:0000313" key="4">
    <source>
        <dbReference type="Proteomes" id="UP000193334"/>
    </source>
</evidence>
<keyword evidence="4" id="KW-1185">Reference proteome</keyword>
<feature type="domain" description="Non-reducing end beta-L-arabinofuranosidase-like GH127 catalytic" evidence="1">
    <location>
        <begin position="61"/>
        <end position="422"/>
    </location>
</feature>
<feature type="domain" description="Non-reducing end beta-L-arabinofuranosidase-like GH127 middle" evidence="2">
    <location>
        <begin position="442"/>
        <end position="538"/>
    </location>
</feature>
<dbReference type="SUPFAM" id="SSF48208">
    <property type="entry name" value="Six-hairpin glycosidases"/>
    <property type="match status" value="1"/>
</dbReference>
<evidence type="ECO:0000259" key="2">
    <source>
        <dbReference type="Pfam" id="PF20736"/>
    </source>
</evidence>
<dbReference type="EMBL" id="CP021023">
    <property type="protein sequence ID" value="ARN56167.1"/>
    <property type="molecule type" value="Genomic_DNA"/>
</dbReference>
<dbReference type="Gene3D" id="1.50.10.20">
    <property type="match status" value="1"/>
</dbReference>
<evidence type="ECO:0000313" key="3">
    <source>
        <dbReference type="EMBL" id="ARN56167.1"/>
    </source>
</evidence>
<dbReference type="OrthoDB" id="9757939at2"/>
<organism evidence="3 4">
    <name type="scientific">Sedimentisphaera salicampi</name>
    <dbReference type="NCBI Taxonomy" id="1941349"/>
    <lineage>
        <taxon>Bacteria</taxon>
        <taxon>Pseudomonadati</taxon>
        <taxon>Planctomycetota</taxon>
        <taxon>Phycisphaerae</taxon>
        <taxon>Sedimentisphaerales</taxon>
        <taxon>Sedimentisphaeraceae</taxon>
        <taxon>Sedimentisphaera</taxon>
    </lineage>
</organism>
<gene>
    <name evidence="3" type="ORF">STSP1_00540</name>
</gene>
<dbReference type="AlphaFoldDB" id="A0A1W6LK63"/>
<accession>A0A1W6LK63</accession>
<evidence type="ECO:0000259" key="1">
    <source>
        <dbReference type="Pfam" id="PF07944"/>
    </source>
</evidence>
<dbReference type="GO" id="GO:0005975">
    <property type="term" value="P:carbohydrate metabolic process"/>
    <property type="evidence" value="ECO:0007669"/>
    <property type="project" value="InterPro"/>
</dbReference>
<dbReference type="Gene3D" id="2.60.120.260">
    <property type="entry name" value="Galactose-binding domain-like"/>
    <property type="match status" value="1"/>
</dbReference>
<dbReference type="KEGG" id="pbp:STSP1_00540"/>
<dbReference type="InterPro" id="IPR049046">
    <property type="entry name" value="Beta-AFase-like_GH127_middle"/>
</dbReference>
<protein>
    <recommendedName>
        <fullName evidence="5">Non-reducing end beta-L-arabinofuranosidase</fullName>
    </recommendedName>
</protein>
<dbReference type="Pfam" id="PF07944">
    <property type="entry name" value="Beta-AFase-like_GH127_cat"/>
    <property type="match status" value="1"/>
</dbReference>
<proteinExistence type="predicted"/>
<dbReference type="InterPro" id="IPR008928">
    <property type="entry name" value="6-hairpin_glycosidase_sf"/>
</dbReference>
<evidence type="ECO:0008006" key="5">
    <source>
        <dbReference type="Google" id="ProtNLM"/>
    </source>
</evidence>
<name>A0A1W6LK63_9BACT</name>
<sequence>MGIVKDQMLYKNLLAITVIILTVLTCSVQSVQAESPTRASMSANPPSDNKIVITPFDYEGVQLLDGPLKVQFDRVKDFYLSLPNNNILYGFRKRAGMYAPGREIGGAYSNTALTFGQWLGAFARMYKVTGDPDIRNKAMYIMDEWARTIEDDGYFLNTEEKLGHPHYVYDKFVQGLVDMYEYVGCERAKRCLDKITGWAEKNLDRSNPYALPTEWYTLSENLYRAYELTGDKRYFDFAKVWEYTDYWGAFAKDNNVFELLKKIDRDNKGYHAYSHVNTFSSAAMAYKVTGKRHYLDTIVNAYKFLKNTQLFATGGYGPEEQLIVPEGLPETLLPVYNGKWDSDLVFHFETACGSWAGFKLSRYLMEFTGQAKYGDWAERLVYNGIGAQPQMNKMGMIMYGSRYHLCGAQKTLTTTWFCCQGTRPLDVTDYHNLIYYKDNKNLYVNLFVPSQVQWHGPDGTVKVIQKTQYPEDETVCFEIQPKKPESRFGLKFRIPMWAHKGVEVMINGTPTEIKTIPGEWACIKRKWHCNDTVTLKFDLSPRIEPLPGYVSPVAVMCGPAVMVKSTARWSNEFIPTKKNLRFPADWLTGRGGRIRYSFSPSMKAPVNRGSRLRSNEVFRPFYDIKPGEFYRMYFERDGQKIIPSEKLSFNGVWKSEDKLHYTEEPGSSFEGKFQGSTVVWEGLRTKEGGKAEICIDGKKVAEVDQYGYTFKGRIDQHKIPFRWSITDLGGGEHEIKVSVLSEKNPKSEATEINIRRLTVY</sequence>
<dbReference type="PANTHER" id="PTHR31151:SF0">
    <property type="entry name" value="PROLINE-TRNA LIGASE (DUF1680)"/>
    <property type="match status" value="1"/>
</dbReference>
<dbReference type="STRING" id="1941349.STSP1_00540"/>